<keyword evidence="4 8" id="KW-1003">Cell membrane</keyword>
<evidence type="ECO:0000256" key="1">
    <source>
        <dbReference type="ARBA" id="ARBA00004651"/>
    </source>
</evidence>
<dbReference type="GO" id="GO:0005315">
    <property type="term" value="F:phosphate transmembrane transporter activity"/>
    <property type="evidence" value="ECO:0007669"/>
    <property type="project" value="InterPro"/>
</dbReference>
<dbReference type="Pfam" id="PF00528">
    <property type="entry name" value="BPD_transp_1"/>
    <property type="match status" value="1"/>
</dbReference>
<feature type="transmembrane region" description="Helical" evidence="8">
    <location>
        <begin position="280"/>
        <end position="300"/>
    </location>
</feature>
<dbReference type="PANTHER" id="PTHR43470:SF4">
    <property type="entry name" value="ABC TRANSPORTER PERMEASE PROTEIN YQGI-RELATED"/>
    <property type="match status" value="1"/>
</dbReference>
<evidence type="ECO:0000256" key="6">
    <source>
        <dbReference type="ARBA" id="ARBA00022989"/>
    </source>
</evidence>
<dbReference type="PROSITE" id="PS50928">
    <property type="entry name" value="ABC_TM1"/>
    <property type="match status" value="1"/>
</dbReference>
<dbReference type="InterPro" id="IPR035906">
    <property type="entry name" value="MetI-like_sf"/>
</dbReference>
<dbReference type="Gene3D" id="1.10.3720.10">
    <property type="entry name" value="MetI-like"/>
    <property type="match status" value="1"/>
</dbReference>
<feature type="transmembrane region" description="Helical" evidence="8">
    <location>
        <begin position="205"/>
        <end position="226"/>
    </location>
</feature>
<gene>
    <name evidence="11" type="primary">pstA</name>
    <name evidence="11" type="ORF">EJC50_24195</name>
</gene>
<dbReference type="InterPro" id="IPR005672">
    <property type="entry name" value="Phosphate_PstA"/>
</dbReference>
<evidence type="ECO:0000256" key="7">
    <source>
        <dbReference type="ARBA" id="ARBA00023136"/>
    </source>
</evidence>
<dbReference type="AlphaFoldDB" id="A0A3Q8X7U9"/>
<dbReference type="Proteomes" id="UP000272528">
    <property type="component" value="Chromosome"/>
</dbReference>
<dbReference type="EMBL" id="CP034437">
    <property type="protein sequence ID" value="AZN42437.1"/>
    <property type="molecule type" value="Genomic_DNA"/>
</dbReference>
<comment type="similarity">
    <text evidence="2 8">Belongs to the binding-protein-dependent transport system permease family. CysTW subfamily.</text>
</comment>
<evidence type="ECO:0000256" key="8">
    <source>
        <dbReference type="RuleBase" id="RU363043"/>
    </source>
</evidence>
<feature type="region of interest" description="Disordered" evidence="9">
    <location>
        <begin position="1"/>
        <end position="21"/>
    </location>
</feature>
<organism evidence="11 12">
    <name type="scientific">Paenibacillus albus</name>
    <dbReference type="NCBI Taxonomy" id="2495582"/>
    <lineage>
        <taxon>Bacteria</taxon>
        <taxon>Bacillati</taxon>
        <taxon>Bacillota</taxon>
        <taxon>Bacilli</taxon>
        <taxon>Bacillales</taxon>
        <taxon>Paenibacillaceae</taxon>
        <taxon>Paenibacillus</taxon>
    </lineage>
</organism>
<feature type="transmembrane region" description="Helical" evidence="8">
    <location>
        <begin position="123"/>
        <end position="147"/>
    </location>
</feature>
<evidence type="ECO:0000256" key="5">
    <source>
        <dbReference type="ARBA" id="ARBA00022692"/>
    </source>
</evidence>
<evidence type="ECO:0000256" key="4">
    <source>
        <dbReference type="ARBA" id="ARBA00022475"/>
    </source>
</evidence>
<sequence>MSTNSSPSKVTALPAQSSPFSSRRGFSHLNNRIFTGVVWLVGLCTIVFICSLLFLILQKGLPKLDFGFLVGLPSEIDEGGGVGPVLFNSFYVLFISLLISIPLGMAAGIYLAEFAPANKFIAFIRICVEGLASVPSIIFGLFGIALFVEQFDVGLTIIGGAVSLAFLNLPVLTRVTEEAIRAVPHEMKQASFGLGATHLQTIRRVIIPVALNGIVTGICLTAGRAFGESAVIILTAGVSSSGVMWDFNPLSPGATLAVHLWYVQSEAIVPDAQLIAEKSAAVLVFVVLLINLVFRVPLWINARRMR</sequence>
<dbReference type="RefSeq" id="WP_126018125.1">
    <property type="nucleotide sequence ID" value="NZ_CP034437.1"/>
</dbReference>
<accession>A0A3Q8X7U9</accession>
<feature type="transmembrane region" description="Helical" evidence="8">
    <location>
        <begin position="33"/>
        <end position="57"/>
    </location>
</feature>
<dbReference type="InterPro" id="IPR000515">
    <property type="entry name" value="MetI-like"/>
</dbReference>
<proteinExistence type="inferred from homology"/>
<dbReference type="GO" id="GO:0005886">
    <property type="term" value="C:plasma membrane"/>
    <property type="evidence" value="ECO:0007669"/>
    <property type="project" value="UniProtKB-SubCell"/>
</dbReference>
<reference evidence="12" key="1">
    <citation type="submission" date="2018-12" db="EMBL/GenBank/DDBJ databases">
        <title>Genome sequence of Peanibacillus sp.</title>
        <authorList>
            <person name="Subramani G."/>
            <person name="Srinivasan S."/>
            <person name="Kim M.K."/>
        </authorList>
    </citation>
    <scope>NUCLEOTIDE SEQUENCE [LARGE SCALE GENOMIC DNA]</scope>
    <source>
        <strain evidence="12">18JY67-1</strain>
    </source>
</reference>
<evidence type="ECO:0000256" key="9">
    <source>
        <dbReference type="SAM" id="MobiDB-lite"/>
    </source>
</evidence>
<evidence type="ECO:0000256" key="3">
    <source>
        <dbReference type="ARBA" id="ARBA00022448"/>
    </source>
</evidence>
<keyword evidence="3" id="KW-0813">Transport</keyword>
<evidence type="ECO:0000313" key="12">
    <source>
        <dbReference type="Proteomes" id="UP000272528"/>
    </source>
</evidence>
<comment type="subcellular location">
    <subcellularLocation>
        <location evidence="1 8">Cell membrane</location>
        <topology evidence="1 8">Multi-pass membrane protein</topology>
    </subcellularLocation>
</comment>
<dbReference type="GO" id="GO:0035435">
    <property type="term" value="P:phosphate ion transmembrane transport"/>
    <property type="evidence" value="ECO:0007669"/>
    <property type="project" value="InterPro"/>
</dbReference>
<evidence type="ECO:0000259" key="10">
    <source>
        <dbReference type="PROSITE" id="PS50928"/>
    </source>
</evidence>
<dbReference type="KEGG" id="palb:EJC50_24195"/>
<dbReference type="OrthoDB" id="9807065at2"/>
<keyword evidence="7 8" id="KW-0472">Membrane</keyword>
<feature type="domain" description="ABC transmembrane type-1" evidence="10">
    <location>
        <begin position="86"/>
        <end position="294"/>
    </location>
</feature>
<dbReference type="CDD" id="cd06261">
    <property type="entry name" value="TM_PBP2"/>
    <property type="match status" value="1"/>
</dbReference>
<feature type="transmembrane region" description="Helical" evidence="8">
    <location>
        <begin position="153"/>
        <end position="172"/>
    </location>
</feature>
<keyword evidence="5 8" id="KW-0812">Transmembrane</keyword>
<protein>
    <recommendedName>
        <fullName evidence="8">Phosphate transport system permease protein PstA</fullName>
    </recommendedName>
</protein>
<evidence type="ECO:0000313" key="11">
    <source>
        <dbReference type="EMBL" id="AZN42437.1"/>
    </source>
</evidence>
<feature type="transmembrane region" description="Helical" evidence="8">
    <location>
        <begin position="90"/>
        <end position="111"/>
    </location>
</feature>
<name>A0A3Q8X7U9_9BACL</name>
<evidence type="ECO:0000256" key="2">
    <source>
        <dbReference type="ARBA" id="ARBA00007069"/>
    </source>
</evidence>
<keyword evidence="6 8" id="KW-1133">Transmembrane helix</keyword>
<dbReference type="PANTHER" id="PTHR43470">
    <property type="entry name" value="PHOSPHATE TRANSPORT SYSTEM PERMEASE PROTEIN PSTA-RELATED"/>
    <property type="match status" value="1"/>
</dbReference>
<dbReference type="NCBIfam" id="TIGR00974">
    <property type="entry name" value="3a0107s02c"/>
    <property type="match status" value="1"/>
</dbReference>
<keyword evidence="12" id="KW-1185">Reference proteome</keyword>
<dbReference type="SUPFAM" id="SSF161098">
    <property type="entry name" value="MetI-like"/>
    <property type="match status" value="1"/>
</dbReference>